<dbReference type="OrthoDB" id="7021155at2"/>
<reference evidence="6" key="1">
    <citation type="journal article" date="2014" name="Genome Announc.">
        <title>Draft Genome Sequence of Clostridium straminisolvens Strain JCM 21531T, Isolated from a Cellulose-Degrading Bacterial Community.</title>
        <authorList>
            <person name="Yuki M."/>
            <person name="Oshima K."/>
            <person name="Suda W."/>
            <person name="Sakamoto M."/>
            <person name="Kitamura K."/>
            <person name="Iida T."/>
            <person name="Hattori M."/>
            <person name="Ohkuma M."/>
        </authorList>
    </citation>
    <scope>NUCLEOTIDE SEQUENCE [LARGE SCALE GENOMIC DNA]</scope>
    <source>
        <strain evidence="6">JCM 21531</strain>
    </source>
</reference>
<dbReference type="Proteomes" id="UP000019109">
    <property type="component" value="Unassembled WGS sequence"/>
</dbReference>
<dbReference type="Pfam" id="PF04055">
    <property type="entry name" value="Radical_SAM"/>
    <property type="match status" value="1"/>
</dbReference>
<dbReference type="Gene3D" id="3.20.20.70">
    <property type="entry name" value="Aldolase class I"/>
    <property type="match status" value="1"/>
</dbReference>
<keyword evidence="2" id="KW-0479">Metal-binding</keyword>
<sequence length="434" mass="49780">MNISIINISLLMKMAVNPSLVKKALQVHKLLSENEEYRPINLIRSIYHAFKNERILQHQNTFVLSSFIPPINTRAFDSLFDGIPGSGSNLFDNLVKGRRKFPVWVNIDVTSRYPNNRETNDSTGSFEGQKNSFNDMEKESLISLVNEIQDMGVGIIGFAGGEPLLRNDLEEIIGNIDNRSVSYVYSTGYGLTSQRARDLKSAGLYGMIIDFQSMIESEHNERMGFNGAYHYAINAIENSKKAELYTVTRTFCSRELLKGEKMKKFIKFLGQCGVDEVRLMEPKPFGRSGRINRDELLTDDELKELIELHILYNKDGNFPKVSVLPYFESQEMFGCGAAGYYSFIDGRGDLYPCDYIPFNFGNVFETPIKALWKKMYKSFEEPRGDCCSQVYFKQMGHDKFQQYPQRMKVLPENCRRCNGQDLPGFYRMVKGEKI</sequence>
<evidence type="ECO:0000313" key="7">
    <source>
        <dbReference type="Proteomes" id="UP000019109"/>
    </source>
</evidence>
<dbReference type="InterPro" id="IPR007197">
    <property type="entry name" value="rSAM"/>
</dbReference>
<keyword evidence="1" id="KW-0949">S-adenosyl-L-methionine</keyword>
<dbReference type="GO" id="GO:0006783">
    <property type="term" value="P:heme biosynthetic process"/>
    <property type="evidence" value="ECO:0007669"/>
    <property type="project" value="TreeGrafter"/>
</dbReference>
<evidence type="ECO:0000259" key="5">
    <source>
        <dbReference type="PROSITE" id="PS51918"/>
    </source>
</evidence>
<organism evidence="6 7">
    <name type="scientific">Acetivibrio straminisolvens JCM 21531</name>
    <dbReference type="NCBI Taxonomy" id="1294263"/>
    <lineage>
        <taxon>Bacteria</taxon>
        <taxon>Bacillati</taxon>
        <taxon>Bacillota</taxon>
        <taxon>Clostridia</taxon>
        <taxon>Eubacteriales</taxon>
        <taxon>Oscillospiraceae</taxon>
        <taxon>Acetivibrio</taxon>
    </lineage>
</organism>
<dbReference type="PANTHER" id="PTHR11228">
    <property type="entry name" value="RADICAL SAM DOMAIN PROTEIN"/>
    <property type="match status" value="1"/>
</dbReference>
<dbReference type="InterPro" id="IPR023885">
    <property type="entry name" value="4Fe4S-binding_SPASM_dom"/>
</dbReference>
<evidence type="ECO:0000256" key="3">
    <source>
        <dbReference type="ARBA" id="ARBA00023004"/>
    </source>
</evidence>
<dbReference type="GO" id="GO:0051536">
    <property type="term" value="F:iron-sulfur cluster binding"/>
    <property type="evidence" value="ECO:0007669"/>
    <property type="project" value="UniProtKB-KW"/>
</dbReference>
<evidence type="ECO:0000256" key="2">
    <source>
        <dbReference type="ARBA" id="ARBA00022723"/>
    </source>
</evidence>
<evidence type="ECO:0000256" key="1">
    <source>
        <dbReference type="ARBA" id="ARBA00022691"/>
    </source>
</evidence>
<dbReference type="GO" id="GO:0003824">
    <property type="term" value="F:catalytic activity"/>
    <property type="evidence" value="ECO:0007669"/>
    <property type="project" value="InterPro"/>
</dbReference>
<accession>W4VBA6</accession>
<dbReference type="SUPFAM" id="SSF102114">
    <property type="entry name" value="Radical SAM enzymes"/>
    <property type="match status" value="1"/>
</dbReference>
<keyword evidence="3" id="KW-0408">Iron</keyword>
<evidence type="ECO:0000313" key="6">
    <source>
        <dbReference type="EMBL" id="GAE90451.1"/>
    </source>
</evidence>
<proteinExistence type="predicted"/>
<dbReference type="EMBL" id="BAVR01000071">
    <property type="protein sequence ID" value="GAE90451.1"/>
    <property type="molecule type" value="Genomic_DNA"/>
</dbReference>
<gene>
    <name evidence="6" type="ORF">JCM21531_4065</name>
</gene>
<dbReference type="AlphaFoldDB" id="W4VBA6"/>
<keyword evidence="7" id="KW-1185">Reference proteome</keyword>
<name>W4VBA6_9FIRM</name>
<dbReference type="PROSITE" id="PS51918">
    <property type="entry name" value="RADICAL_SAM"/>
    <property type="match status" value="1"/>
</dbReference>
<feature type="domain" description="Radical SAM core" evidence="5">
    <location>
        <begin position="99"/>
        <end position="315"/>
    </location>
</feature>
<keyword evidence="4" id="KW-0411">Iron-sulfur</keyword>
<dbReference type="STRING" id="1294263.JCM21531_4065"/>
<comment type="caution">
    <text evidence="6">The sequence shown here is derived from an EMBL/GenBank/DDBJ whole genome shotgun (WGS) entry which is preliminary data.</text>
</comment>
<dbReference type="GO" id="GO:0046872">
    <property type="term" value="F:metal ion binding"/>
    <property type="evidence" value="ECO:0007669"/>
    <property type="project" value="UniProtKB-KW"/>
</dbReference>
<dbReference type="InterPro" id="IPR050377">
    <property type="entry name" value="Radical_SAM_PqqE_MftC-like"/>
</dbReference>
<dbReference type="RefSeq" id="WP_038291037.1">
    <property type="nucleotide sequence ID" value="NZ_BAVR01000071.1"/>
</dbReference>
<dbReference type="PANTHER" id="PTHR11228:SF7">
    <property type="entry name" value="PQQA PEPTIDE CYCLASE"/>
    <property type="match status" value="1"/>
</dbReference>
<dbReference type="Pfam" id="PF13186">
    <property type="entry name" value="SPASM"/>
    <property type="match status" value="1"/>
</dbReference>
<dbReference type="InterPro" id="IPR013785">
    <property type="entry name" value="Aldolase_TIM"/>
</dbReference>
<protein>
    <submittedName>
        <fullName evidence="6">Radical SAM domain protein</fullName>
    </submittedName>
</protein>
<dbReference type="CDD" id="cd01335">
    <property type="entry name" value="Radical_SAM"/>
    <property type="match status" value="1"/>
</dbReference>
<dbReference type="InterPro" id="IPR058240">
    <property type="entry name" value="rSAM_sf"/>
</dbReference>
<evidence type="ECO:0000256" key="4">
    <source>
        <dbReference type="ARBA" id="ARBA00023014"/>
    </source>
</evidence>